<reference evidence="11" key="1">
    <citation type="submission" date="2021-02" db="EMBL/GenBank/DDBJ databases">
        <authorList>
            <person name="Nowell W R."/>
        </authorList>
    </citation>
    <scope>NUCLEOTIDE SEQUENCE</scope>
</reference>
<dbReference type="GO" id="GO:0005886">
    <property type="term" value="C:plasma membrane"/>
    <property type="evidence" value="ECO:0007669"/>
    <property type="project" value="UniProtKB-SubCell"/>
</dbReference>
<keyword evidence="7" id="KW-0675">Receptor</keyword>
<evidence type="ECO:0000256" key="1">
    <source>
        <dbReference type="ARBA" id="ARBA00004651"/>
    </source>
</evidence>
<dbReference type="InterPro" id="IPR050569">
    <property type="entry name" value="TAAR"/>
</dbReference>
<proteinExistence type="predicted"/>
<dbReference type="PROSITE" id="PS50262">
    <property type="entry name" value="G_PROTEIN_RECEP_F1_2"/>
    <property type="match status" value="1"/>
</dbReference>
<evidence type="ECO:0000313" key="12">
    <source>
        <dbReference type="Proteomes" id="UP000663828"/>
    </source>
</evidence>
<dbReference type="CDD" id="cd00637">
    <property type="entry name" value="7tm_classA_rhodopsin-like"/>
    <property type="match status" value="1"/>
</dbReference>
<evidence type="ECO:0000259" key="10">
    <source>
        <dbReference type="PROSITE" id="PS50262"/>
    </source>
</evidence>
<keyword evidence="5" id="KW-0297">G-protein coupled receptor</keyword>
<dbReference type="SUPFAM" id="SSF81321">
    <property type="entry name" value="Family A G protein-coupled receptor-like"/>
    <property type="match status" value="1"/>
</dbReference>
<gene>
    <name evidence="11" type="ORF">XAT740_LOCUS28111</name>
</gene>
<evidence type="ECO:0000256" key="3">
    <source>
        <dbReference type="ARBA" id="ARBA00022692"/>
    </source>
</evidence>
<evidence type="ECO:0000256" key="6">
    <source>
        <dbReference type="ARBA" id="ARBA00023136"/>
    </source>
</evidence>
<dbReference type="PANTHER" id="PTHR24249:SF411">
    <property type="entry name" value="G-PROTEIN COUPLED RECEPTORS FAMILY 1 PROFILE DOMAIN-CONTAINING PROTEIN"/>
    <property type="match status" value="1"/>
</dbReference>
<feature type="transmembrane region" description="Helical" evidence="9">
    <location>
        <begin position="222"/>
        <end position="245"/>
    </location>
</feature>
<dbReference type="Gene3D" id="1.20.1070.10">
    <property type="entry name" value="Rhodopsin 7-helix transmembrane proteins"/>
    <property type="match status" value="1"/>
</dbReference>
<evidence type="ECO:0000256" key="7">
    <source>
        <dbReference type="ARBA" id="ARBA00023170"/>
    </source>
</evidence>
<feature type="transmembrane region" description="Helical" evidence="9">
    <location>
        <begin position="251"/>
        <end position="273"/>
    </location>
</feature>
<evidence type="ECO:0000313" key="11">
    <source>
        <dbReference type="EMBL" id="CAF1286731.1"/>
    </source>
</evidence>
<feature type="transmembrane region" description="Helical" evidence="9">
    <location>
        <begin position="178"/>
        <end position="197"/>
    </location>
</feature>
<dbReference type="AlphaFoldDB" id="A0A815CPX6"/>
<keyword evidence="8" id="KW-0807">Transducer</keyword>
<keyword evidence="4 9" id="KW-1133">Transmembrane helix</keyword>
<accession>A0A815CPX6</accession>
<comment type="caution">
    <text evidence="11">The sequence shown here is derived from an EMBL/GenBank/DDBJ whole genome shotgun (WGS) entry which is preliminary data.</text>
</comment>
<name>A0A815CPX6_ADIRI</name>
<protein>
    <recommendedName>
        <fullName evidence="10">G-protein coupled receptors family 1 profile domain-containing protein</fullName>
    </recommendedName>
</protein>
<dbReference type="InterPro" id="IPR000276">
    <property type="entry name" value="GPCR_Rhodpsn"/>
</dbReference>
<keyword evidence="12" id="KW-1185">Reference proteome</keyword>
<dbReference type="EMBL" id="CAJNOR010002384">
    <property type="protein sequence ID" value="CAF1286731.1"/>
    <property type="molecule type" value="Genomic_DNA"/>
</dbReference>
<organism evidence="11 12">
    <name type="scientific">Adineta ricciae</name>
    <name type="common">Rotifer</name>
    <dbReference type="NCBI Taxonomy" id="249248"/>
    <lineage>
        <taxon>Eukaryota</taxon>
        <taxon>Metazoa</taxon>
        <taxon>Spiralia</taxon>
        <taxon>Gnathifera</taxon>
        <taxon>Rotifera</taxon>
        <taxon>Eurotatoria</taxon>
        <taxon>Bdelloidea</taxon>
        <taxon>Adinetida</taxon>
        <taxon>Adinetidae</taxon>
        <taxon>Adineta</taxon>
    </lineage>
</organism>
<feature type="domain" description="G-protein coupled receptors family 1 profile" evidence="10">
    <location>
        <begin position="31"/>
        <end position="245"/>
    </location>
</feature>
<dbReference type="PANTHER" id="PTHR24249">
    <property type="entry name" value="HISTAMINE RECEPTOR-RELATED G-PROTEIN COUPLED RECEPTOR"/>
    <property type="match status" value="1"/>
</dbReference>
<keyword evidence="2" id="KW-1003">Cell membrane</keyword>
<dbReference type="Pfam" id="PF00001">
    <property type="entry name" value="7tm_1"/>
    <property type="match status" value="1"/>
</dbReference>
<keyword evidence="6 9" id="KW-0472">Membrane</keyword>
<feature type="transmembrane region" description="Helical" evidence="9">
    <location>
        <begin position="132"/>
        <end position="158"/>
    </location>
</feature>
<sequence>MNFSGDSPFIIQNVYPIGATAFCFSSVAIIIGIFIIIVVYRSKRTLHTCRHLLMCNSSVALIFYNVVQCNNYLHVMFLTWQTSDMSCRWRAYFSYISPISISYSYFMQTLSRFFFTILAAKYPTLITKKIHWTLIMINWIIAILMPLGSLVTEVVRFIPNAFCWIPLEATVHIAPSIFGHYVFPVLAAVGMYIFIYYRMKRSRETVRNYANSRNNSQMEMRVLRNILITVGIFLITGIPNVILIFTKMNLFYIITILAWPFGTAAVQICTIFLDRELYKVVRTMFVSRRSPLPSERA</sequence>
<comment type="subcellular location">
    <subcellularLocation>
        <location evidence="1">Cell membrane</location>
        <topology evidence="1">Multi-pass membrane protein</topology>
    </subcellularLocation>
</comment>
<keyword evidence="3 9" id="KW-0812">Transmembrane</keyword>
<feature type="transmembrane region" description="Helical" evidence="9">
    <location>
        <begin position="52"/>
        <end position="73"/>
    </location>
</feature>
<evidence type="ECO:0000256" key="8">
    <source>
        <dbReference type="ARBA" id="ARBA00023224"/>
    </source>
</evidence>
<feature type="transmembrane region" description="Helical" evidence="9">
    <location>
        <begin position="15"/>
        <end position="40"/>
    </location>
</feature>
<dbReference type="Proteomes" id="UP000663828">
    <property type="component" value="Unassembled WGS sequence"/>
</dbReference>
<dbReference type="InterPro" id="IPR017452">
    <property type="entry name" value="GPCR_Rhodpsn_7TM"/>
</dbReference>
<feature type="transmembrane region" description="Helical" evidence="9">
    <location>
        <begin position="93"/>
        <end position="120"/>
    </location>
</feature>
<evidence type="ECO:0000256" key="4">
    <source>
        <dbReference type="ARBA" id="ARBA00022989"/>
    </source>
</evidence>
<evidence type="ECO:0000256" key="2">
    <source>
        <dbReference type="ARBA" id="ARBA00022475"/>
    </source>
</evidence>
<evidence type="ECO:0000256" key="5">
    <source>
        <dbReference type="ARBA" id="ARBA00023040"/>
    </source>
</evidence>
<evidence type="ECO:0000256" key="9">
    <source>
        <dbReference type="SAM" id="Phobius"/>
    </source>
</evidence>
<dbReference type="GO" id="GO:0004930">
    <property type="term" value="F:G protein-coupled receptor activity"/>
    <property type="evidence" value="ECO:0007669"/>
    <property type="project" value="UniProtKB-KW"/>
</dbReference>